<name>A0A2T3ZZ76_TRIHA</name>
<evidence type="ECO:0000313" key="3">
    <source>
        <dbReference type="Proteomes" id="UP000241690"/>
    </source>
</evidence>
<keyword evidence="1" id="KW-0812">Transmembrane</keyword>
<dbReference type="RefSeq" id="XP_024769720.1">
    <property type="nucleotide sequence ID" value="XM_024919810.1"/>
</dbReference>
<keyword evidence="1" id="KW-1133">Transmembrane helix</keyword>
<keyword evidence="1" id="KW-0472">Membrane</keyword>
<dbReference type="Proteomes" id="UP000241690">
    <property type="component" value="Unassembled WGS sequence"/>
</dbReference>
<dbReference type="GeneID" id="36628379"/>
<evidence type="ECO:0000313" key="2">
    <source>
        <dbReference type="EMBL" id="PTB50043.1"/>
    </source>
</evidence>
<reference evidence="2 3" key="1">
    <citation type="submission" date="2016-07" db="EMBL/GenBank/DDBJ databases">
        <title>Multiple horizontal gene transfer events from other fungi enriched the ability of initially mycotrophic Trichoderma (Ascomycota) to feed on dead plant biomass.</title>
        <authorList>
            <consortium name="DOE Joint Genome Institute"/>
            <person name="Aerts A."/>
            <person name="Atanasova L."/>
            <person name="Chenthamara K."/>
            <person name="Zhang J."/>
            <person name="Grujic M."/>
            <person name="Henrissat B."/>
            <person name="Kuo A."/>
            <person name="Salamov A."/>
            <person name="Lipzen A."/>
            <person name="Labutti K."/>
            <person name="Barry K."/>
            <person name="Miao Y."/>
            <person name="Rahimi M.J."/>
            <person name="Shen Q."/>
            <person name="Grigoriev I.V."/>
            <person name="Kubicek C.P."/>
            <person name="Druzhinina I.S."/>
        </authorList>
    </citation>
    <scope>NUCLEOTIDE SEQUENCE [LARGE SCALE GENOMIC DNA]</scope>
    <source>
        <strain evidence="2 3">CBS 226.95</strain>
    </source>
</reference>
<dbReference type="EMBL" id="KZ679689">
    <property type="protein sequence ID" value="PTB50043.1"/>
    <property type="molecule type" value="Genomic_DNA"/>
</dbReference>
<feature type="transmembrane region" description="Helical" evidence="1">
    <location>
        <begin position="37"/>
        <end position="57"/>
    </location>
</feature>
<proteinExistence type="predicted"/>
<organism evidence="2 3">
    <name type="scientific">Trichoderma harzianum CBS 226.95</name>
    <dbReference type="NCBI Taxonomy" id="983964"/>
    <lineage>
        <taxon>Eukaryota</taxon>
        <taxon>Fungi</taxon>
        <taxon>Dikarya</taxon>
        <taxon>Ascomycota</taxon>
        <taxon>Pezizomycotina</taxon>
        <taxon>Sordariomycetes</taxon>
        <taxon>Hypocreomycetidae</taxon>
        <taxon>Hypocreales</taxon>
        <taxon>Hypocreaceae</taxon>
        <taxon>Trichoderma</taxon>
    </lineage>
</organism>
<gene>
    <name evidence="2" type="ORF">M431DRAFT_512276</name>
</gene>
<protein>
    <submittedName>
        <fullName evidence="2">Uncharacterized protein</fullName>
    </submittedName>
</protein>
<evidence type="ECO:0000256" key="1">
    <source>
        <dbReference type="SAM" id="Phobius"/>
    </source>
</evidence>
<keyword evidence="3" id="KW-1185">Reference proteome</keyword>
<dbReference type="AlphaFoldDB" id="A0A2T3ZZ76"/>
<sequence>MLAKPTVITPCTSLPTSGHPSHPKYAHIHHHSLSRGIVCICLNIRIFFVLLAFQAAVSKPHTHAP</sequence>
<accession>A0A2T3ZZ76</accession>